<gene>
    <name evidence="1" type="primary">PLESTB002236</name>
    <name evidence="1" type="ORF">PLESTB_001444000</name>
</gene>
<dbReference type="EMBL" id="BRXU01000026">
    <property type="protein sequence ID" value="GLC59069.1"/>
    <property type="molecule type" value="Genomic_DNA"/>
</dbReference>
<sequence>MCGMALSAATAKQPYAATTLASAVTDVVVRTFTAPTLLSVLNDQSGAAAGGMAQALPVAGEAMPAAGAASQLPPSMSWAGPLMLGTGAAMLGTGAAAPGAGAAAPGTGAAMLGTGAAMLGTGAAMLGTGAAAPGAGAAAPGAGAAAPGAGAAAPGTGAAAPVMNAAAVLMAGAAQQQQQTVPRRAPGSRATGTCFAGQKANTGRGGKGIKKCCQECRDRTGQDIHIVGHICPFKNNTDVRVSKKRKSTSQGGEAS</sequence>
<comment type="caution">
    <text evidence="1">The sequence shown here is derived from an EMBL/GenBank/DDBJ whole genome shotgun (WGS) entry which is preliminary data.</text>
</comment>
<accession>A0A9W6F7E3</accession>
<dbReference type="Proteomes" id="UP001165080">
    <property type="component" value="Unassembled WGS sequence"/>
</dbReference>
<name>A0A9W6F7E3_9CHLO</name>
<protein>
    <submittedName>
        <fullName evidence="1">Uncharacterized protein</fullName>
    </submittedName>
</protein>
<dbReference type="AlphaFoldDB" id="A0A9W6F7E3"/>
<dbReference type="InterPro" id="IPR011049">
    <property type="entry name" value="Serralysin-like_metalloprot_C"/>
</dbReference>
<evidence type="ECO:0000313" key="1">
    <source>
        <dbReference type="EMBL" id="GLC59069.1"/>
    </source>
</evidence>
<reference evidence="1 2" key="1">
    <citation type="journal article" date="2023" name="Commun. Biol.">
        <title>Reorganization of the ancestral sex-determining regions during the evolution of trioecy in Pleodorina starrii.</title>
        <authorList>
            <person name="Takahashi K."/>
            <person name="Suzuki S."/>
            <person name="Kawai-Toyooka H."/>
            <person name="Yamamoto K."/>
            <person name="Hamaji T."/>
            <person name="Ootsuki R."/>
            <person name="Yamaguchi H."/>
            <person name="Kawachi M."/>
            <person name="Higashiyama T."/>
            <person name="Nozaki H."/>
        </authorList>
    </citation>
    <scope>NUCLEOTIDE SEQUENCE [LARGE SCALE GENOMIC DNA]</scope>
    <source>
        <strain evidence="1 2">NIES-4479</strain>
    </source>
</reference>
<proteinExistence type="predicted"/>
<organism evidence="1 2">
    <name type="scientific">Pleodorina starrii</name>
    <dbReference type="NCBI Taxonomy" id="330485"/>
    <lineage>
        <taxon>Eukaryota</taxon>
        <taxon>Viridiplantae</taxon>
        <taxon>Chlorophyta</taxon>
        <taxon>core chlorophytes</taxon>
        <taxon>Chlorophyceae</taxon>
        <taxon>CS clade</taxon>
        <taxon>Chlamydomonadales</taxon>
        <taxon>Volvocaceae</taxon>
        <taxon>Pleodorina</taxon>
    </lineage>
</organism>
<keyword evidence="2" id="KW-1185">Reference proteome</keyword>
<dbReference type="SUPFAM" id="SSF101967">
    <property type="entry name" value="Adhesin YadA, collagen-binding domain"/>
    <property type="match status" value="1"/>
</dbReference>
<evidence type="ECO:0000313" key="2">
    <source>
        <dbReference type="Proteomes" id="UP001165080"/>
    </source>
</evidence>